<evidence type="ECO:0000313" key="4">
    <source>
        <dbReference type="EMBL" id="AXG09049.1"/>
    </source>
</evidence>
<dbReference type="GeneID" id="37286066"/>
<dbReference type="Proteomes" id="UP000253273">
    <property type="component" value="Chromosome"/>
</dbReference>
<dbReference type="AlphaFoldDB" id="A0A345EA27"/>
<dbReference type="Proteomes" id="UP000252985">
    <property type="component" value="Chromosome"/>
</dbReference>
<dbReference type="KEGG" id="haj:DU500_04255"/>
<evidence type="ECO:0000313" key="5">
    <source>
        <dbReference type="Proteomes" id="UP000252985"/>
    </source>
</evidence>
<evidence type="ECO:0000313" key="3">
    <source>
        <dbReference type="EMBL" id="AXG05712.1"/>
    </source>
</evidence>
<evidence type="ECO:0000256" key="2">
    <source>
        <dbReference type="SAM" id="Phobius"/>
    </source>
</evidence>
<accession>A0A345E0J0</accession>
<keyword evidence="2" id="KW-0472">Membrane</keyword>
<feature type="region of interest" description="Disordered" evidence="1">
    <location>
        <begin position="60"/>
        <end position="81"/>
    </location>
</feature>
<keyword evidence="2" id="KW-1133">Transmembrane helix</keyword>
<name>A0A345EA27_9EURY</name>
<reference evidence="4 5" key="1">
    <citation type="submission" date="2018-07" db="EMBL/GenBank/DDBJ databases">
        <title>Genome sequences of Haloplanus sp. CBA1112.</title>
        <authorList>
            <person name="Kim Y.B."/>
            <person name="Roh S.W."/>
        </authorList>
    </citation>
    <scope>NUCLEOTIDE SEQUENCE [LARGE SCALE GENOMIC DNA]</scope>
    <source>
        <strain evidence="4 5">CBA1112</strain>
    </source>
</reference>
<organism evidence="4 5">
    <name type="scientific">Haloplanus rubicundus</name>
    <dbReference type="NCBI Taxonomy" id="1547898"/>
    <lineage>
        <taxon>Archaea</taxon>
        <taxon>Methanobacteriati</taxon>
        <taxon>Methanobacteriota</taxon>
        <taxon>Stenosarchaea group</taxon>
        <taxon>Halobacteria</taxon>
        <taxon>Halobacteriales</taxon>
        <taxon>Haloferacaceae</taxon>
        <taxon>Haloplanus</taxon>
    </lineage>
</organism>
<evidence type="ECO:0000313" key="6">
    <source>
        <dbReference type="Proteomes" id="UP000253273"/>
    </source>
</evidence>
<dbReference type="RefSeq" id="WP_114584861.1">
    <property type="nucleotide sequence ID" value="NZ_CP031148.1"/>
</dbReference>
<gene>
    <name evidence="4" type="ORF">DU484_03770</name>
    <name evidence="3" type="ORF">DU500_04255</name>
</gene>
<keyword evidence="6" id="KW-1185">Reference proteome</keyword>
<reference evidence="3 6" key="2">
    <citation type="submission" date="2018-07" db="EMBL/GenBank/DDBJ databases">
        <title>Genome sequences of Haloplanus sp. CBA1113.</title>
        <authorList>
            <person name="Kim Y.B."/>
            <person name="Roh S.W."/>
        </authorList>
    </citation>
    <scope>NUCLEOTIDE SEQUENCE [LARGE SCALE GENOMIC DNA]</scope>
    <source>
        <strain evidence="3 6">CBA1113</strain>
    </source>
</reference>
<dbReference type="EMBL" id="CP031148">
    <property type="protein sequence ID" value="AXG09049.1"/>
    <property type="molecule type" value="Genomic_DNA"/>
</dbReference>
<evidence type="ECO:0000256" key="1">
    <source>
        <dbReference type="SAM" id="MobiDB-lite"/>
    </source>
</evidence>
<dbReference type="KEGG" id="haq:DU484_03770"/>
<dbReference type="OrthoDB" id="214459at2157"/>
<dbReference type="EMBL" id="CP031150">
    <property type="protein sequence ID" value="AXG05712.1"/>
    <property type="molecule type" value="Genomic_DNA"/>
</dbReference>
<sequence length="288" mass="31195">MQRRAAAIYVAFFIVLGAASYSVIATATAPTVEFDNPDHRLSQGDQFSVDDRQYTVSTISAETSGGGGGHGGGGASVTRSGELSWTNDTARYTQTWEHNATVTYQNETYRVLVEDADDPASFRLIEEINRTAILQEDAAVEDETVTVNGTEYVVRQDGDGRTLTPASEYFPTPASTNYAEGDSLQFQGNTTTVADVTGEGATLAWTAPQTNTVSVGNEANVTVNGQQYFAYFPDNSTLVLESDYGVYQQQTNEIDTYHDHVNGLWGVSIVSFSAAIMLLGMAYMPSRY</sequence>
<protein>
    <submittedName>
        <fullName evidence="4">Uncharacterized protein</fullName>
    </submittedName>
</protein>
<feature type="compositionally biased region" description="Gly residues" evidence="1">
    <location>
        <begin position="64"/>
        <end position="75"/>
    </location>
</feature>
<feature type="transmembrane region" description="Helical" evidence="2">
    <location>
        <begin position="263"/>
        <end position="284"/>
    </location>
</feature>
<proteinExistence type="predicted"/>
<keyword evidence="2" id="KW-0812">Transmembrane</keyword>
<accession>A0A345EA27</accession>